<feature type="region of interest" description="Disordered" evidence="1">
    <location>
        <begin position="11"/>
        <end position="101"/>
    </location>
</feature>
<dbReference type="EMBL" id="UZAN01044078">
    <property type="protein sequence ID" value="VDP79994.1"/>
    <property type="molecule type" value="Genomic_DNA"/>
</dbReference>
<name>A0A183AJA3_9TREM</name>
<dbReference type="WBParaSite" id="ECPE_0000705201-mRNA-1">
    <property type="protein sequence ID" value="ECPE_0000705201-mRNA-1"/>
    <property type="gene ID" value="ECPE_0000705201"/>
</dbReference>
<feature type="compositionally biased region" description="Polar residues" evidence="1">
    <location>
        <begin position="35"/>
        <end position="46"/>
    </location>
</feature>
<evidence type="ECO:0000313" key="4">
    <source>
        <dbReference type="WBParaSite" id="ECPE_0000705201-mRNA-1"/>
    </source>
</evidence>
<dbReference type="Proteomes" id="UP000272942">
    <property type="component" value="Unassembled WGS sequence"/>
</dbReference>
<gene>
    <name evidence="2" type="ORF">ECPE_LOCUS7038</name>
</gene>
<reference evidence="2 3" key="2">
    <citation type="submission" date="2018-11" db="EMBL/GenBank/DDBJ databases">
        <authorList>
            <consortium name="Pathogen Informatics"/>
        </authorList>
    </citation>
    <scope>NUCLEOTIDE SEQUENCE [LARGE SCALE GENOMIC DNA]</scope>
    <source>
        <strain evidence="2 3">Egypt</strain>
    </source>
</reference>
<evidence type="ECO:0000313" key="3">
    <source>
        <dbReference type="Proteomes" id="UP000272942"/>
    </source>
</evidence>
<accession>A0A183AJA3</accession>
<protein>
    <submittedName>
        <fullName evidence="2 4">Uncharacterized protein</fullName>
    </submittedName>
</protein>
<evidence type="ECO:0000256" key="1">
    <source>
        <dbReference type="SAM" id="MobiDB-lite"/>
    </source>
</evidence>
<evidence type="ECO:0000313" key="2">
    <source>
        <dbReference type="EMBL" id="VDP79994.1"/>
    </source>
</evidence>
<dbReference type="AlphaFoldDB" id="A0A183AJA3"/>
<feature type="compositionally biased region" description="Polar residues" evidence="1">
    <location>
        <begin position="18"/>
        <end position="27"/>
    </location>
</feature>
<reference evidence="4" key="1">
    <citation type="submission" date="2016-06" db="UniProtKB">
        <authorList>
            <consortium name="WormBaseParasite"/>
        </authorList>
    </citation>
    <scope>IDENTIFICATION</scope>
</reference>
<sequence>MEDICHKILDLYPAGTPVETTGPSTTPAPRHMNPMTPSNSSTSLRNHPSFHIAASAANTVGNESLSRRSRVGSTHDNAHVYPVPTHAAPHTPVAGLQPPLPHVAPVMARGVRRGA</sequence>
<organism evidence="4">
    <name type="scientific">Echinostoma caproni</name>
    <dbReference type="NCBI Taxonomy" id="27848"/>
    <lineage>
        <taxon>Eukaryota</taxon>
        <taxon>Metazoa</taxon>
        <taxon>Spiralia</taxon>
        <taxon>Lophotrochozoa</taxon>
        <taxon>Platyhelminthes</taxon>
        <taxon>Trematoda</taxon>
        <taxon>Digenea</taxon>
        <taxon>Plagiorchiida</taxon>
        <taxon>Echinostomata</taxon>
        <taxon>Echinostomatoidea</taxon>
        <taxon>Echinostomatidae</taxon>
        <taxon>Echinostoma</taxon>
    </lineage>
</organism>
<keyword evidence="3" id="KW-1185">Reference proteome</keyword>
<proteinExistence type="predicted"/>